<keyword evidence="3" id="KW-1185">Reference proteome</keyword>
<organism evidence="2 3">
    <name type="scientific">Caerostris darwini</name>
    <dbReference type="NCBI Taxonomy" id="1538125"/>
    <lineage>
        <taxon>Eukaryota</taxon>
        <taxon>Metazoa</taxon>
        <taxon>Ecdysozoa</taxon>
        <taxon>Arthropoda</taxon>
        <taxon>Chelicerata</taxon>
        <taxon>Arachnida</taxon>
        <taxon>Araneae</taxon>
        <taxon>Araneomorphae</taxon>
        <taxon>Entelegynae</taxon>
        <taxon>Araneoidea</taxon>
        <taxon>Araneidae</taxon>
        <taxon>Caerostris</taxon>
    </lineage>
</organism>
<proteinExistence type="predicted"/>
<feature type="region of interest" description="Disordered" evidence="1">
    <location>
        <begin position="1"/>
        <end position="23"/>
    </location>
</feature>
<evidence type="ECO:0000256" key="1">
    <source>
        <dbReference type="SAM" id="MobiDB-lite"/>
    </source>
</evidence>
<evidence type="ECO:0000313" key="2">
    <source>
        <dbReference type="EMBL" id="GIY05849.1"/>
    </source>
</evidence>
<reference evidence="2 3" key="1">
    <citation type="submission" date="2021-06" db="EMBL/GenBank/DDBJ databases">
        <title>Caerostris darwini draft genome.</title>
        <authorList>
            <person name="Kono N."/>
            <person name="Arakawa K."/>
        </authorList>
    </citation>
    <scope>NUCLEOTIDE SEQUENCE [LARGE SCALE GENOMIC DNA]</scope>
</reference>
<gene>
    <name evidence="2" type="ORF">CDAR_316311</name>
</gene>
<sequence length="186" mass="20913">MERAETIDYSVPASAPGASNPELMDTTRASIPPELLASPIFHEKLSEEERCARISTVTKKKDLAQNLYDAYAATLTGYSPEDDDLKELTIHHDDLQLAMREVSKLELCPLPSCKKHKINNFNSQIKRNAAHLNNHEHDNDGFTMPSKKLIAKVNCAKNPQHLVETKNSFDKLIVDEQEEQDSDTTL</sequence>
<dbReference type="Proteomes" id="UP001054837">
    <property type="component" value="Unassembled WGS sequence"/>
</dbReference>
<dbReference type="AlphaFoldDB" id="A0AAV4QAY8"/>
<accession>A0AAV4QAY8</accession>
<name>A0AAV4QAY8_9ARAC</name>
<evidence type="ECO:0000313" key="3">
    <source>
        <dbReference type="Proteomes" id="UP001054837"/>
    </source>
</evidence>
<dbReference type="EMBL" id="BPLQ01004126">
    <property type="protein sequence ID" value="GIY05849.1"/>
    <property type="molecule type" value="Genomic_DNA"/>
</dbReference>
<protein>
    <submittedName>
        <fullName evidence="2">Uncharacterized protein</fullName>
    </submittedName>
</protein>
<comment type="caution">
    <text evidence="2">The sequence shown here is derived from an EMBL/GenBank/DDBJ whole genome shotgun (WGS) entry which is preliminary data.</text>
</comment>